<accession>A0AAV7NYQ9</accession>
<name>A0AAV7NYQ9_PLEWA</name>
<reference evidence="1" key="1">
    <citation type="journal article" date="2022" name="bioRxiv">
        <title>Sequencing and chromosome-scale assembly of the giantPleurodeles waltlgenome.</title>
        <authorList>
            <person name="Brown T."/>
            <person name="Elewa A."/>
            <person name="Iarovenko S."/>
            <person name="Subramanian E."/>
            <person name="Araus A.J."/>
            <person name="Petzold A."/>
            <person name="Susuki M."/>
            <person name="Suzuki K.-i.T."/>
            <person name="Hayashi T."/>
            <person name="Toyoda A."/>
            <person name="Oliveira C."/>
            <person name="Osipova E."/>
            <person name="Leigh N.D."/>
            <person name="Simon A."/>
            <person name="Yun M.H."/>
        </authorList>
    </citation>
    <scope>NUCLEOTIDE SEQUENCE</scope>
    <source>
        <strain evidence="1">20211129_DDA</strain>
        <tissue evidence="1">Liver</tissue>
    </source>
</reference>
<dbReference type="EMBL" id="JANPWB010000012">
    <property type="protein sequence ID" value="KAJ1119719.1"/>
    <property type="molecule type" value="Genomic_DNA"/>
</dbReference>
<comment type="caution">
    <text evidence="1">The sequence shown here is derived from an EMBL/GenBank/DDBJ whole genome shotgun (WGS) entry which is preliminary data.</text>
</comment>
<protein>
    <submittedName>
        <fullName evidence="1">Uncharacterized protein</fullName>
    </submittedName>
</protein>
<sequence>MPNDILVLEKPVMKDIKTLSGKRKYVKYNLTFDEYIAINSLKKTSEIIIKAADKSGDMVIQDISDYRNEILTQLNDE</sequence>
<organism evidence="1 2">
    <name type="scientific">Pleurodeles waltl</name>
    <name type="common">Iberian ribbed newt</name>
    <dbReference type="NCBI Taxonomy" id="8319"/>
    <lineage>
        <taxon>Eukaryota</taxon>
        <taxon>Metazoa</taxon>
        <taxon>Chordata</taxon>
        <taxon>Craniata</taxon>
        <taxon>Vertebrata</taxon>
        <taxon>Euteleostomi</taxon>
        <taxon>Amphibia</taxon>
        <taxon>Batrachia</taxon>
        <taxon>Caudata</taxon>
        <taxon>Salamandroidea</taxon>
        <taxon>Salamandridae</taxon>
        <taxon>Pleurodelinae</taxon>
        <taxon>Pleurodeles</taxon>
    </lineage>
</organism>
<evidence type="ECO:0000313" key="1">
    <source>
        <dbReference type="EMBL" id="KAJ1119719.1"/>
    </source>
</evidence>
<proteinExistence type="predicted"/>
<dbReference type="Proteomes" id="UP001066276">
    <property type="component" value="Chromosome 8"/>
</dbReference>
<gene>
    <name evidence="1" type="ORF">NDU88_007904</name>
</gene>
<keyword evidence="2" id="KW-1185">Reference proteome</keyword>
<dbReference type="AlphaFoldDB" id="A0AAV7NYQ9"/>
<evidence type="ECO:0000313" key="2">
    <source>
        <dbReference type="Proteomes" id="UP001066276"/>
    </source>
</evidence>